<organism evidence="1 2">
    <name type="scientific">Haemophilus influenzae</name>
    <dbReference type="NCBI Taxonomy" id="727"/>
    <lineage>
        <taxon>Bacteria</taxon>
        <taxon>Pseudomonadati</taxon>
        <taxon>Pseudomonadota</taxon>
        <taxon>Gammaproteobacteria</taxon>
        <taxon>Pasteurellales</taxon>
        <taxon>Pasteurellaceae</taxon>
        <taxon>Haemophilus</taxon>
    </lineage>
</organism>
<dbReference type="Pfam" id="PF17274">
    <property type="entry name" value="DUF5339"/>
    <property type="match status" value="1"/>
</dbReference>
<dbReference type="Proteomes" id="UP000050700">
    <property type="component" value="Unassembled WGS sequence"/>
</dbReference>
<evidence type="ECO:0000313" key="1">
    <source>
        <dbReference type="EMBL" id="KIS36348.1"/>
    </source>
</evidence>
<evidence type="ECO:0008006" key="3">
    <source>
        <dbReference type="Google" id="ProtNLM"/>
    </source>
</evidence>
<accession>A0A158SZQ4</accession>
<proteinExistence type="predicted"/>
<gene>
    <name evidence="1" type="ORF">NTHI1209_01992</name>
</gene>
<reference evidence="1 2" key="1">
    <citation type="submission" date="2014-05" db="EMBL/GenBank/DDBJ databases">
        <title>Methylome analysis of the phasevarions of Haemophilus influenzae.</title>
        <authorList>
            <person name="Atack J.M."/>
            <person name="Fox K.L."/>
            <person name="Power P.M."/>
            <person name="Clark T."/>
            <person name="Jurcisek J."/>
            <person name="Korlach J."/>
            <person name="Bakaletz L.O."/>
            <person name="Jennings M.P."/>
        </authorList>
    </citation>
    <scope>NUCLEOTIDE SEQUENCE [LARGE SCALE GENOMIC DNA]</scope>
    <source>
        <strain evidence="1 2">1209</strain>
    </source>
</reference>
<evidence type="ECO:0000313" key="2">
    <source>
        <dbReference type="Proteomes" id="UP000050700"/>
    </source>
</evidence>
<comment type="caution">
    <text evidence="1">The sequence shown here is derived from an EMBL/GenBank/DDBJ whole genome shotgun (WGS) entry which is preliminary data.</text>
</comment>
<dbReference type="EMBL" id="JMQP01000002">
    <property type="protein sequence ID" value="KIS36348.1"/>
    <property type="molecule type" value="Genomic_DNA"/>
</dbReference>
<name>A0A158SZQ4_HAEIF</name>
<dbReference type="InterPro" id="IPR020493">
    <property type="entry name" value="Uncharacterised_HI0310"/>
</dbReference>
<dbReference type="AlphaFoldDB" id="A0A158SZQ4"/>
<dbReference type="PATRIC" id="fig|727.582.peg.1816"/>
<protein>
    <recommendedName>
        <fullName evidence="3">DUF5339 domain-containing protein</fullName>
    </recommendedName>
</protein>
<sequence length="115" mass="13241">MLSFEKFRHLFYRKVILDSKMKKITLFFTALLCLFSTSVLAESNLIPKQCEQLFKETENLIAQAEKQPGTHIQVNKIKSKLNQSKQQILQMELATQLKSCEVGLAKLSNLKSYSE</sequence>